<evidence type="ECO:0000256" key="1">
    <source>
        <dbReference type="SAM" id="SignalP"/>
    </source>
</evidence>
<gene>
    <name evidence="2" type="ORF">DAMNIGENAA_07590</name>
</gene>
<evidence type="ECO:0008006" key="4">
    <source>
        <dbReference type="Google" id="ProtNLM"/>
    </source>
</evidence>
<dbReference type="AlphaFoldDB" id="A0A9W6D501"/>
<proteinExistence type="predicted"/>
<organism evidence="2 3">
    <name type="scientific">Desulforhabdus amnigena</name>
    <dbReference type="NCBI Taxonomy" id="40218"/>
    <lineage>
        <taxon>Bacteria</taxon>
        <taxon>Pseudomonadati</taxon>
        <taxon>Thermodesulfobacteriota</taxon>
        <taxon>Syntrophobacteria</taxon>
        <taxon>Syntrophobacterales</taxon>
        <taxon>Syntrophobacteraceae</taxon>
        <taxon>Desulforhabdus</taxon>
    </lineage>
</organism>
<evidence type="ECO:0000313" key="3">
    <source>
        <dbReference type="Proteomes" id="UP001144372"/>
    </source>
</evidence>
<feature type="chain" id="PRO_5040901920" description="Secreted protein" evidence="1">
    <location>
        <begin position="27"/>
        <end position="180"/>
    </location>
</feature>
<dbReference type="EMBL" id="BSDR01000001">
    <property type="protein sequence ID" value="GLI33326.1"/>
    <property type="molecule type" value="Genomic_DNA"/>
</dbReference>
<dbReference type="Proteomes" id="UP001144372">
    <property type="component" value="Unassembled WGS sequence"/>
</dbReference>
<dbReference type="RefSeq" id="WP_281792338.1">
    <property type="nucleotide sequence ID" value="NZ_BSDR01000001.1"/>
</dbReference>
<comment type="caution">
    <text evidence="2">The sequence shown here is derived from an EMBL/GenBank/DDBJ whole genome shotgun (WGS) entry which is preliminary data.</text>
</comment>
<name>A0A9W6D501_9BACT</name>
<keyword evidence="3" id="KW-1185">Reference proteome</keyword>
<accession>A0A9W6D501</accession>
<feature type="signal peptide" evidence="1">
    <location>
        <begin position="1"/>
        <end position="26"/>
    </location>
</feature>
<reference evidence="2" key="1">
    <citation type="submission" date="2022-12" db="EMBL/GenBank/DDBJ databases">
        <title>Reference genome sequencing for broad-spectrum identification of bacterial and archaeal isolates by mass spectrometry.</title>
        <authorList>
            <person name="Sekiguchi Y."/>
            <person name="Tourlousse D.M."/>
        </authorList>
    </citation>
    <scope>NUCLEOTIDE SEQUENCE</scope>
    <source>
        <strain evidence="2">ASRB1</strain>
    </source>
</reference>
<sequence>MKFAQFSIAAMLLTSLGLICTSSSFAGEKLAFRNGFLKTIPSNCVFKKCASVQIVPPSNGYVIVTASGMASFANDVSFLELTLGTEPGSAGPWLYRVTPGFRLFQNFSVRYVFPVKTNGTKIFTYYLNGRLCRGPSSDVSVETGTITAEFYSSSDATMLSQPQAQIQSTETGTNLQVNKP</sequence>
<evidence type="ECO:0000313" key="2">
    <source>
        <dbReference type="EMBL" id="GLI33326.1"/>
    </source>
</evidence>
<keyword evidence="1" id="KW-0732">Signal</keyword>
<protein>
    <recommendedName>
        <fullName evidence="4">Secreted protein</fullName>
    </recommendedName>
</protein>